<feature type="domain" description="FAD dependent oxidoreductase" evidence="2">
    <location>
        <begin position="14"/>
        <end position="393"/>
    </location>
</feature>
<keyword evidence="1" id="KW-1133">Transmembrane helix</keyword>
<organism evidence="3 4">
    <name type="scientific">Imshaugia aleurites</name>
    <dbReference type="NCBI Taxonomy" id="172621"/>
    <lineage>
        <taxon>Eukaryota</taxon>
        <taxon>Fungi</taxon>
        <taxon>Dikarya</taxon>
        <taxon>Ascomycota</taxon>
        <taxon>Pezizomycotina</taxon>
        <taxon>Lecanoromycetes</taxon>
        <taxon>OSLEUM clade</taxon>
        <taxon>Lecanoromycetidae</taxon>
        <taxon>Lecanorales</taxon>
        <taxon>Lecanorineae</taxon>
        <taxon>Parmeliaceae</taxon>
        <taxon>Imshaugia</taxon>
    </lineage>
</organism>
<evidence type="ECO:0000259" key="2">
    <source>
        <dbReference type="Pfam" id="PF01266"/>
    </source>
</evidence>
<proteinExistence type="predicted"/>
<dbReference type="AlphaFoldDB" id="A0A8H3ERL2"/>
<dbReference type="EMBL" id="CAJPDT010000007">
    <property type="protein sequence ID" value="CAF9910380.1"/>
    <property type="molecule type" value="Genomic_DNA"/>
</dbReference>
<dbReference type="InterPro" id="IPR006076">
    <property type="entry name" value="FAD-dep_OxRdtase"/>
</dbReference>
<dbReference type="Gene3D" id="3.30.9.10">
    <property type="entry name" value="D-Amino Acid Oxidase, subunit A, domain 2"/>
    <property type="match status" value="1"/>
</dbReference>
<protein>
    <recommendedName>
        <fullName evidence="2">FAD dependent oxidoreductase domain-containing protein</fullName>
    </recommendedName>
</protein>
<dbReference type="PANTHER" id="PTHR13847">
    <property type="entry name" value="SARCOSINE DEHYDROGENASE-RELATED"/>
    <property type="match status" value="1"/>
</dbReference>
<keyword evidence="1" id="KW-0812">Transmembrane</keyword>
<dbReference type="GO" id="GO:0005770">
    <property type="term" value="C:late endosome"/>
    <property type="evidence" value="ECO:0007669"/>
    <property type="project" value="TreeGrafter"/>
</dbReference>
<comment type="caution">
    <text evidence="3">The sequence shown here is derived from an EMBL/GenBank/DDBJ whole genome shotgun (WGS) entry which is preliminary data.</text>
</comment>
<evidence type="ECO:0000313" key="4">
    <source>
        <dbReference type="Proteomes" id="UP000664534"/>
    </source>
</evidence>
<reference evidence="3" key="1">
    <citation type="submission" date="2021-03" db="EMBL/GenBank/DDBJ databases">
        <authorList>
            <person name="Tagirdzhanova G."/>
        </authorList>
    </citation>
    <scope>NUCLEOTIDE SEQUENCE</scope>
</reference>
<keyword evidence="1" id="KW-0472">Membrane</keyword>
<dbReference type="GO" id="GO:0042147">
    <property type="term" value="P:retrograde transport, endosome to Golgi"/>
    <property type="evidence" value="ECO:0007669"/>
    <property type="project" value="TreeGrafter"/>
</dbReference>
<dbReference type="SUPFAM" id="SSF51905">
    <property type="entry name" value="FAD/NAD(P)-binding domain"/>
    <property type="match status" value="1"/>
</dbReference>
<name>A0A8H3ERL2_9LECA</name>
<feature type="transmembrane region" description="Helical" evidence="1">
    <location>
        <begin position="12"/>
        <end position="33"/>
    </location>
</feature>
<dbReference type="GO" id="GO:0005829">
    <property type="term" value="C:cytosol"/>
    <property type="evidence" value="ECO:0007669"/>
    <property type="project" value="GOC"/>
</dbReference>
<gene>
    <name evidence="3" type="ORF">IMSHALPRED_009182</name>
</gene>
<dbReference type="OrthoDB" id="5425653at2759"/>
<dbReference type="Gene3D" id="3.50.50.60">
    <property type="entry name" value="FAD/NAD(P)-binding domain"/>
    <property type="match status" value="3"/>
</dbReference>
<dbReference type="PANTHER" id="PTHR13847:SF185">
    <property type="entry name" value="FAD DEPENDENT OXIDOREDUCTASE SUPERFAMILY (AFU_ORTHOLOGUE AFUA_3G02360)"/>
    <property type="match status" value="1"/>
</dbReference>
<evidence type="ECO:0000313" key="3">
    <source>
        <dbReference type="EMBL" id="CAF9910380.1"/>
    </source>
</evidence>
<sequence>MAGEKKTFSRDRPVVIIGGGIIGFSTAYCLSLARKTGRFITIVEKSSTLFTGASGKANGILGDYGFKPEAESLGKLSWELHQQLASQHGGRTAWGYRDVIILDLHHAASSDPSEVAFSLGNPPSSLPTWCRRYEKHARTLTSKHEHAARLDPAQFCEFLRKECVEMGVEILLDATVQSVGVENGSLERVAIERMGNRRTLECHSLVIAAGPWSETVLSGLFPNSRVRIPSSKQPSSGNYIVIKVPKWDSRKDTGVCHQVYLEGPFGHKVDISSRPDGTFYVGGDLPAQEELPGSTGDVQPQVEYVRQMETLQTVLSLSSDEVEIMDTGRADRPCLDHGRPVVAHIPLDDLLGITYRGSTEGREVEQGGVYLNVGHGRDGITLAPGSGQVMSELIGGIRPMSADVSSLGSL</sequence>
<dbReference type="InterPro" id="IPR036188">
    <property type="entry name" value="FAD/NAD-bd_sf"/>
</dbReference>
<dbReference type="Pfam" id="PF01266">
    <property type="entry name" value="DAO"/>
    <property type="match status" value="1"/>
</dbReference>
<evidence type="ECO:0000256" key="1">
    <source>
        <dbReference type="SAM" id="Phobius"/>
    </source>
</evidence>
<dbReference type="Proteomes" id="UP000664534">
    <property type="component" value="Unassembled WGS sequence"/>
</dbReference>
<accession>A0A8H3ERL2</accession>
<keyword evidence="4" id="KW-1185">Reference proteome</keyword>